<keyword evidence="8" id="KW-1185">Reference proteome</keyword>
<dbReference type="EMBL" id="WJQU01000001">
    <property type="protein sequence ID" value="KAJ6646160.1"/>
    <property type="molecule type" value="Genomic_DNA"/>
</dbReference>
<evidence type="ECO:0000313" key="8">
    <source>
        <dbReference type="Proteomes" id="UP001151699"/>
    </source>
</evidence>
<dbReference type="InterPro" id="IPR015943">
    <property type="entry name" value="WD40/YVTN_repeat-like_dom_sf"/>
</dbReference>
<dbReference type="GO" id="GO:0016567">
    <property type="term" value="P:protein ubiquitination"/>
    <property type="evidence" value="ECO:0007669"/>
    <property type="project" value="InterPro"/>
</dbReference>
<feature type="region of interest" description="Disordered" evidence="6">
    <location>
        <begin position="261"/>
        <end position="281"/>
    </location>
</feature>
<dbReference type="PROSITE" id="PS50896">
    <property type="entry name" value="LISH"/>
    <property type="match status" value="1"/>
</dbReference>
<proteinExistence type="inferred from homology"/>
<reference evidence="7" key="1">
    <citation type="submission" date="2022-07" db="EMBL/GenBank/DDBJ databases">
        <authorList>
            <person name="Trinca V."/>
            <person name="Uliana J.V.C."/>
            <person name="Torres T.T."/>
            <person name="Ward R.J."/>
            <person name="Monesi N."/>
        </authorList>
    </citation>
    <scope>NUCLEOTIDE SEQUENCE</scope>
    <source>
        <strain evidence="7">HSMRA1968</strain>
        <tissue evidence="7">Whole embryos</tissue>
    </source>
</reference>
<evidence type="ECO:0000256" key="1">
    <source>
        <dbReference type="ARBA" id="ARBA00004123"/>
    </source>
</evidence>
<evidence type="ECO:0000256" key="3">
    <source>
        <dbReference type="ARBA" id="ARBA00008845"/>
    </source>
</evidence>
<evidence type="ECO:0000256" key="6">
    <source>
        <dbReference type="SAM" id="MobiDB-lite"/>
    </source>
</evidence>
<dbReference type="InterPro" id="IPR036322">
    <property type="entry name" value="WD40_repeat_dom_sf"/>
</dbReference>
<comment type="subcellular location">
    <subcellularLocation>
        <location evidence="1">Nucleus</location>
    </subcellularLocation>
</comment>
<dbReference type="SUPFAM" id="SSF50978">
    <property type="entry name" value="WD40 repeat-like"/>
    <property type="match status" value="1"/>
</dbReference>
<dbReference type="Gene3D" id="2.130.10.10">
    <property type="entry name" value="YVTN repeat-like/Quinoprotein amine dehydrogenase"/>
    <property type="match status" value="2"/>
</dbReference>
<sequence>TCGGDSVAFRAASKSDGLIRINDVLAELKNETKFVVNLIFLLCEIYPAHERCPNENTTEKQVADSYVGRHIYDLRVNKDGTQIALVENLTENALVRESAVRLYTVGMRNVDEENDDSPNENITSDTLLEIKTPITDADCIRGMACRALIGLARSETFRQDIGKFRLLTKEKLQSLMIEPILQSKRTEHAQFRKYALELMELLFGTARSSSQLDSLLSNRVNVVGQTRIQRNDQQLFDLIHKHLEARGMHETAASLQREAGLTTKNATNKPLTQHSRSANTSLMRMRPSDFDAALSATESPPHVSTKNNQSDDVILDFITAEYLANQHDLFAQHKCPDPSPNKVQGLCPNFAGRYFHRQAGFNSSRLDRRLVHSQFRMSCTIPSEVGAYFTCCDFTPCTTRVVVGLNNGKVKVFNDNARDVSTYDCHDYYVTNVKCSKDGTLLLTSRAWFPLSSKMWKIEENQLSLKLLFNNEQYLDFSKLCENYILGSHSDTTTIYDVETGKRIKSFFSPNLSTYTHKMATFCPSDNLILSGSAEAK</sequence>
<organism evidence="7 8">
    <name type="scientific">Pseudolycoriella hygida</name>
    <dbReference type="NCBI Taxonomy" id="35572"/>
    <lineage>
        <taxon>Eukaryota</taxon>
        <taxon>Metazoa</taxon>
        <taxon>Ecdysozoa</taxon>
        <taxon>Arthropoda</taxon>
        <taxon>Hexapoda</taxon>
        <taxon>Insecta</taxon>
        <taxon>Pterygota</taxon>
        <taxon>Neoptera</taxon>
        <taxon>Endopterygota</taxon>
        <taxon>Diptera</taxon>
        <taxon>Nematocera</taxon>
        <taxon>Sciaroidea</taxon>
        <taxon>Sciaridae</taxon>
        <taxon>Pseudolycoriella</taxon>
    </lineage>
</organism>
<comment type="pathway">
    <text evidence="2">Protein modification; protein ubiquitination.</text>
</comment>
<evidence type="ECO:0000256" key="5">
    <source>
        <dbReference type="ARBA" id="ARBA00023242"/>
    </source>
</evidence>
<dbReference type="GO" id="GO:0080008">
    <property type="term" value="C:Cul4-RING E3 ubiquitin ligase complex"/>
    <property type="evidence" value="ECO:0007669"/>
    <property type="project" value="TreeGrafter"/>
</dbReference>
<comment type="similarity">
    <text evidence="3">Belongs to the VPRBP/DCAF1 family.</text>
</comment>
<evidence type="ECO:0000313" key="7">
    <source>
        <dbReference type="EMBL" id="KAJ6646160.1"/>
    </source>
</evidence>
<name>A0A9Q0S7B4_9DIPT</name>
<dbReference type="SMART" id="SM00667">
    <property type="entry name" value="LisH"/>
    <property type="match status" value="1"/>
</dbReference>
<accession>A0A9Q0S7B4</accession>
<feature type="non-terminal residue" evidence="7">
    <location>
        <position position="537"/>
    </location>
</feature>
<feature type="compositionally biased region" description="Polar residues" evidence="6">
    <location>
        <begin position="262"/>
        <end position="281"/>
    </location>
</feature>
<dbReference type="Proteomes" id="UP001151699">
    <property type="component" value="Chromosome A"/>
</dbReference>
<dbReference type="OrthoDB" id="27563at2759"/>
<dbReference type="InterPro" id="IPR006594">
    <property type="entry name" value="LisH"/>
</dbReference>
<dbReference type="InterPro" id="IPR033270">
    <property type="entry name" value="VPRBP/DCAF1"/>
</dbReference>
<comment type="caution">
    <text evidence="7">The sequence shown here is derived from an EMBL/GenBank/DDBJ whole genome shotgun (WGS) entry which is preliminary data.</text>
</comment>
<dbReference type="GO" id="GO:0005634">
    <property type="term" value="C:nucleus"/>
    <property type="evidence" value="ECO:0007669"/>
    <property type="project" value="UniProtKB-SubCell"/>
</dbReference>
<keyword evidence="4" id="KW-0833">Ubl conjugation pathway</keyword>
<keyword evidence="5" id="KW-0539">Nucleus</keyword>
<protein>
    <submittedName>
        <fullName evidence="7">Protein mahjong</fullName>
    </submittedName>
</protein>
<dbReference type="AlphaFoldDB" id="A0A9Q0S7B4"/>
<dbReference type="PANTHER" id="PTHR13129">
    <property type="entry name" value="VPRBP PROTEIN-RELATED"/>
    <property type="match status" value="1"/>
</dbReference>
<evidence type="ECO:0000256" key="4">
    <source>
        <dbReference type="ARBA" id="ARBA00022786"/>
    </source>
</evidence>
<gene>
    <name evidence="7" type="primary">mahj_12</name>
    <name evidence="7" type="ORF">Bhyg_01371</name>
</gene>
<feature type="non-terminal residue" evidence="7">
    <location>
        <position position="1"/>
    </location>
</feature>
<dbReference type="PANTHER" id="PTHR13129:SF4">
    <property type="entry name" value="DDB1- AND CUL4-ASSOCIATED FACTOR 1"/>
    <property type="match status" value="1"/>
</dbReference>
<evidence type="ECO:0000256" key="2">
    <source>
        <dbReference type="ARBA" id="ARBA00004906"/>
    </source>
</evidence>